<accession>A0A0A9DPB4</accession>
<keyword evidence="1" id="KW-0732">Signal</keyword>
<feature type="signal peptide" evidence="1">
    <location>
        <begin position="1"/>
        <end position="18"/>
    </location>
</feature>
<feature type="chain" id="PRO_5002043745" evidence="1">
    <location>
        <begin position="19"/>
        <end position="52"/>
    </location>
</feature>
<reference evidence="2" key="2">
    <citation type="journal article" date="2015" name="Data Brief">
        <title>Shoot transcriptome of the giant reed, Arundo donax.</title>
        <authorList>
            <person name="Barrero R.A."/>
            <person name="Guerrero F.D."/>
            <person name="Moolhuijzen P."/>
            <person name="Goolsby J.A."/>
            <person name="Tidwell J."/>
            <person name="Bellgard S.E."/>
            <person name="Bellgard M.I."/>
        </authorList>
    </citation>
    <scope>NUCLEOTIDE SEQUENCE</scope>
    <source>
        <tissue evidence="2">Shoot tissue taken approximately 20 cm above the soil surface</tissue>
    </source>
</reference>
<name>A0A0A9DPB4_ARUDO</name>
<evidence type="ECO:0000313" key="2">
    <source>
        <dbReference type="EMBL" id="JAD89606.1"/>
    </source>
</evidence>
<evidence type="ECO:0000256" key="1">
    <source>
        <dbReference type="SAM" id="SignalP"/>
    </source>
</evidence>
<dbReference type="AlphaFoldDB" id="A0A0A9DPB4"/>
<dbReference type="EMBL" id="GBRH01208289">
    <property type="protein sequence ID" value="JAD89606.1"/>
    <property type="molecule type" value="Transcribed_RNA"/>
</dbReference>
<organism evidence="2">
    <name type="scientific">Arundo donax</name>
    <name type="common">Giant reed</name>
    <name type="synonym">Donax arundinaceus</name>
    <dbReference type="NCBI Taxonomy" id="35708"/>
    <lineage>
        <taxon>Eukaryota</taxon>
        <taxon>Viridiplantae</taxon>
        <taxon>Streptophyta</taxon>
        <taxon>Embryophyta</taxon>
        <taxon>Tracheophyta</taxon>
        <taxon>Spermatophyta</taxon>
        <taxon>Magnoliopsida</taxon>
        <taxon>Liliopsida</taxon>
        <taxon>Poales</taxon>
        <taxon>Poaceae</taxon>
        <taxon>PACMAD clade</taxon>
        <taxon>Arundinoideae</taxon>
        <taxon>Arundineae</taxon>
        <taxon>Arundo</taxon>
    </lineage>
</organism>
<protein>
    <submittedName>
        <fullName evidence="2">Uncharacterized protein</fullName>
    </submittedName>
</protein>
<sequence length="52" mass="6020">MFPRGTVLVLISIHYVSGQSMQFEMYLLSNFHDCVVCFVNCLSVFPGTWSWE</sequence>
<proteinExistence type="predicted"/>
<reference evidence="2" key="1">
    <citation type="submission" date="2014-09" db="EMBL/GenBank/DDBJ databases">
        <authorList>
            <person name="Magalhaes I.L.F."/>
            <person name="Oliveira U."/>
            <person name="Santos F.R."/>
            <person name="Vidigal T.H.D.A."/>
            <person name="Brescovit A.D."/>
            <person name="Santos A.J."/>
        </authorList>
    </citation>
    <scope>NUCLEOTIDE SEQUENCE</scope>
    <source>
        <tissue evidence="2">Shoot tissue taken approximately 20 cm above the soil surface</tissue>
    </source>
</reference>